<evidence type="ECO:0000313" key="3">
    <source>
        <dbReference type="Proteomes" id="UP000198967"/>
    </source>
</evidence>
<feature type="compositionally biased region" description="Low complexity" evidence="1">
    <location>
        <begin position="100"/>
        <end position="111"/>
    </location>
</feature>
<dbReference type="STRING" id="366584.SAMN05216377_110119"/>
<dbReference type="Proteomes" id="UP000198967">
    <property type="component" value="Unassembled WGS sequence"/>
</dbReference>
<protein>
    <submittedName>
        <fullName evidence="2">Uncharacterized protein</fullName>
    </submittedName>
</protein>
<name>A0A1G7SWJ8_PSEOR</name>
<gene>
    <name evidence="2" type="ORF">SAMN05216377_110119</name>
</gene>
<feature type="region of interest" description="Disordered" evidence="1">
    <location>
        <begin position="243"/>
        <end position="277"/>
    </location>
</feature>
<feature type="compositionally biased region" description="Low complexity" evidence="1">
    <location>
        <begin position="32"/>
        <end position="58"/>
    </location>
</feature>
<accession>A0A1G7SWJ8</accession>
<proteinExistence type="predicted"/>
<keyword evidence="3" id="KW-1185">Reference proteome</keyword>
<feature type="region of interest" description="Disordered" evidence="1">
    <location>
        <begin position="90"/>
        <end position="115"/>
    </location>
</feature>
<feature type="compositionally biased region" description="Low complexity" evidence="1">
    <location>
        <begin position="1"/>
        <end position="20"/>
    </location>
</feature>
<evidence type="ECO:0000256" key="1">
    <source>
        <dbReference type="SAM" id="MobiDB-lite"/>
    </source>
</evidence>
<feature type="region of interest" description="Disordered" evidence="1">
    <location>
        <begin position="172"/>
        <end position="228"/>
    </location>
</feature>
<organism evidence="2 3">
    <name type="scientific">Pseudonocardia oroxyli</name>
    <dbReference type="NCBI Taxonomy" id="366584"/>
    <lineage>
        <taxon>Bacteria</taxon>
        <taxon>Bacillati</taxon>
        <taxon>Actinomycetota</taxon>
        <taxon>Actinomycetes</taxon>
        <taxon>Pseudonocardiales</taxon>
        <taxon>Pseudonocardiaceae</taxon>
        <taxon>Pseudonocardia</taxon>
    </lineage>
</organism>
<feature type="region of interest" description="Disordered" evidence="1">
    <location>
        <begin position="127"/>
        <end position="152"/>
    </location>
</feature>
<dbReference type="AlphaFoldDB" id="A0A1G7SWJ8"/>
<dbReference type="EMBL" id="FNBE01000010">
    <property type="protein sequence ID" value="SDG27318.1"/>
    <property type="molecule type" value="Genomic_DNA"/>
</dbReference>
<feature type="region of interest" description="Disordered" evidence="1">
    <location>
        <begin position="1"/>
        <end position="73"/>
    </location>
</feature>
<evidence type="ECO:0000313" key="2">
    <source>
        <dbReference type="EMBL" id="SDG27318.1"/>
    </source>
</evidence>
<reference evidence="2 3" key="1">
    <citation type="submission" date="2016-10" db="EMBL/GenBank/DDBJ databases">
        <authorList>
            <person name="de Groot N.N."/>
        </authorList>
    </citation>
    <scope>NUCLEOTIDE SEQUENCE [LARGE SCALE GENOMIC DNA]</scope>
    <source>
        <strain evidence="2 3">CGMCC 4.3143</strain>
    </source>
</reference>
<feature type="compositionally biased region" description="Basic residues" evidence="1">
    <location>
        <begin position="130"/>
        <end position="143"/>
    </location>
</feature>
<sequence length="297" mass="31510">MDWSPTAASSRTGSSAGPAAVGADTGRRVSAPRPRGWSGRRTGWGSAGGFSAAEPARPARAHHARPRSETARGIERRSLDVAVQIDASADRATAGHEVNGTSATAGSSGTAHPPTHYEATDVRRSALYQHRSRASRRSARSGRWRNSGLMPRAMPHGCRTVYSLSTRIERSANEADAARGTGSRDGGQTSAMLDGADRGEPTLDTLPRPLSQSGASRPVGTTAPAPRHHCACQPQMQVARVGTTPSRRSCHEPHRQRPLVRARSGGTRESVTDYRQRPTTKLAGHEGHRIVLGAYSG</sequence>